<feature type="signal peptide" evidence="1">
    <location>
        <begin position="1"/>
        <end position="20"/>
    </location>
</feature>
<evidence type="ECO:0000256" key="1">
    <source>
        <dbReference type="SAM" id="SignalP"/>
    </source>
</evidence>
<protein>
    <submittedName>
        <fullName evidence="2">Uncharacterized protein</fullName>
    </submittedName>
</protein>
<proteinExistence type="predicted"/>
<dbReference type="Proteomes" id="UP000430634">
    <property type="component" value="Unassembled WGS sequence"/>
</dbReference>
<dbReference type="EMBL" id="WNKZ01000006">
    <property type="protein sequence ID" value="MTV51814.1"/>
    <property type="molecule type" value="Genomic_DNA"/>
</dbReference>
<reference evidence="2 3" key="1">
    <citation type="submission" date="2019-11" db="EMBL/GenBank/DDBJ databases">
        <title>Type strains purchased from KCTC, JCM and DSMZ.</title>
        <authorList>
            <person name="Lu H."/>
        </authorList>
    </citation>
    <scope>NUCLEOTIDE SEQUENCE [LARGE SCALE GENOMIC DNA]</scope>
    <source>
        <strain evidence="2 3">KCTC 52429</strain>
    </source>
</reference>
<dbReference type="AlphaFoldDB" id="A0A6I3SRU6"/>
<keyword evidence="1" id="KW-0732">Signal</keyword>
<gene>
    <name evidence="2" type="ORF">GM672_03605</name>
</gene>
<organism evidence="2 3">
    <name type="scientific">Pseudoduganella buxea</name>
    <dbReference type="NCBI Taxonomy" id="1949069"/>
    <lineage>
        <taxon>Bacteria</taxon>
        <taxon>Pseudomonadati</taxon>
        <taxon>Pseudomonadota</taxon>
        <taxon>Betaproteobacteria</taxon>
        <taxon>Burkholderiales</taxon>
        <taxon>Oxalobacteraceae</taxon>
        <taxon>Telluria group</taxon>
        <taxon>Pseudoduganella</taxon>
    </lineage>
</organism>
<name>A0A6I3SRU6_9BURK</name>
<feature type="chain" id="PRO_5026093310" evidence="1">
    <location>
        <begin position="21"/>
        <end position="50"/>
    </location>
</feature>
<evidence type="ECO:0000313" key="2">
    <source>
        <dbReference type="EMBL" id="MTV51814.1"/>
    </source>
</evidence>
<accession>A0A6I3SRU6</accession>
<feature type="non-terminal residue" evidence="2">
    <location>
        <position position="50"/>
    </location>
</feature>
<evidence type="ECO:0000313" key="3">
    <source>
        <dbReference type="Proteomes" id="UP000430634"/>
    </source>
</evidence>
<sequence>MTARQATALALALCATGAHGQDSRQVAEPKLPPACAVLAAVAGGGNDAPR</sequence>
<comment type="caution">
    <text evidence="2">The sequence shown here is derived from an EMBL/GenBank/DDBJ whole genome shotgun (WGS) entry which is preliminary data.</text>
</comment>